<comment type="caution">
    <text evidence="2">The sequence shown here is derived from an EMBL/GenBank/DDBJ whole genome shotgun (WGS) entry which is preliminary data.</text>
</comment>
<gene>
    <name evidence="2" type="ORF">IF1G_04311</name>
</gene>
<organism evidence="2 3">
    <name type="scientific">Cordyceps javanica</name>
    <dbReference type="NCBI Taxonomy" id="43265"/>
    <lineage>
        <taxon>Eukaryota</taxon>
        <taxon>Fungi</taxon>
        <taxon>Dikarya</taxon>
        <taxon>Ascomycota</taxon>
        <taxon>Pezizomycotina</taxon>
        <taxon>Sordariomycetes</taxon>
        <taxon>Hypocreomycetidae</taxon>
        <taxon>Hypocreales</taxon>
        <taxon>Cordycipitaceae</taxon>
        <taxon>Cordyceps</taxon>
    </lineage>
</organism>
<proteinExistence type="predicted"/>
<dbReference type="EMBL" id="SPUK01000005">
    <property type="protein sequence ID" value="TQV97071.1"/>
    <property type="molecule type" value="Genomic_DNA"/>
</dbReference>
<keyword evidence="3" id="KW-1185">Reference proteome</keyword>
<protein>
    <submittedName>
        <fullName evidence="2">Uncharacterized protein</fullName>
    </submittedName>
</protein>
<dbReference type="AlphaFoldDB" id="A0A545V5S6"/>
<reference evidence="2 3" key="1">
    <citation type="journal article" date="2019" name="Appl. Microbiol. Biotechnol.">
        <title>Genome sequence of Isaria javanica and comparative genome analysis insights into family S53 peptidase evolution in fungal entomopathogens.</title>
        <authorList>
            <person name="Lin R."/>
            <person name="Zhang X."/>
            <person name="Xin B."/>
            <person name="Zou M."/>
            <person name="Gao Y."/>
            <person name="Qin F."/>
            <person name="Hu Q."/>
            <person name="Xie B."/>
            <person name="Cheng X."/>
        </authorList>
    </citation>
    <scope>NUCLEOTIDE SEQUENCE [LARGE SCALE GENOMIC DNA]</scope>
    <source>
        <strain evidence="2 3">IJ1G</strain>
    </source>
</reference>
<dbReference type="Proteomes" id="UP000315783">
    <property type="component" value="Unassembled WGS sequence"/>
</dbReference>
<feature type="region of interest" description="Disordered" evidence="1">
    <location>
        <begin position="1"/>
        <end position="25"/>
    </location>
</feature>
<evidence type="ECO:0000313" key="3">
    <source>
        <dbReference type="Proteomes" id="UP000315783"/>
    </source>
</evidence>
<evidence type="ECO:0000256" key="1">
    <source>
        <dbReference type="SAM" id="MobiDB-lite"/>
    </source>
</evidence>
<accession>A0A545V5S6</accession>
<evidence type="ECO:0000313" key="2">
    <source>
        <dbReference type="EMBL" id="TQV97071.1"/>
    </source>
</evidence>
<sequence length="62" mass="6838">MSGALSRSRVGDNKGTPGAISFPSTRQWCSQEADMMDADKRIYTLGLERDVVARRSPSFARC</sequence>
<name>A0A545V5S6_9HYPO</name>